<dbReference type="CDD" id="cd05400">
    <property type="entry name" value="NT_2-5OAS_ClassI-CCAase"/>
    <property type="match status" value="1"/>
</dbReference>
<gene>
    <name evidence="3" type="ORF">BBIA_0603</name>
</gene>
<evidence type="ECO:0000259" key="2">
    <source>
        <dbReference type="Pfam" id="PF18134"/>
    </source>
</evidence>
<dbReference type="Proteomes" id="UP000029108">
    <property type="component" value="Unassembled WGS sequence"/>
</dbReference>
<dbReference type="SUPFAM" id="SSF81301">
    <property type="entry name" value="Nucleotidyltransferase"/>
    <property type="match status" value="1"/>
</dbReference>
<dbReference type="SMR" id="A0A087A0K4"/>
<dbReference type="Pfam" id="PF18144">
    <property type="entry name" value="SMODS"/>
    <property type="match status" value="1"/>
</dbReference>
<evidence type="ECO:0000313" key="4">
    <source>
        <dbReference type="Proteomes" id="UP000029108"/>
    </source>
</evidence>
<dbReference type="GO" id="GO:0016779">
    <property type="term" value="F:nucleotidyltransferase activity"/>
    <property type="evidence" value="ECO:0007669"/>
    <property type="project" value="InterPro"/>
</dbReference>
<sequence length="430" mass="48887">MTLDKYFTKFLTDIEPSRSTKDEIKRIHSNLREFLSEDDDCAAIVDSTFLSGSYAKNTSIRPVLNDGKRDVDIDIVTNFTMNDDPAVVLEKIEDLLHKQAKYSNTKKQSHSICVEMSGLNVDVVPLIREDDSSYYIGSRDNHTWSKATPKEHIQWSSDVNAENNMKYKPLVKLFKWWRRENCPDGVRFPKGIALEVIVADNIGNVSQSTEDLLIDTMRSIVSRYRGYVVNGFVPFLQDPAMTDNDLLSRTSFDDFQKFIGALENHLSLIDDEGRNNVVWKKIFGERFPSDNKKSLDLESYKTVSYRQVPPWSLPHKPSVTIKATVVFPNDAECEISSDDFLLPKGSSIKYMAAYPITSKDTVKWQIVNTGKEAELASCLRGGFENSNNFNSGPLCRIESTAYTGKHYVQCFIVRNGCCIAYSDEFFINVE</sequence>
<accession>A0A087A0K4</accession>
<dbReference type="Gene3D" id="3.30.460.10">
    <property type="entry name" value="Beta Polymerase, domain 2"/>
    <property type="match status" value="1"/>
</dbReference>
<dbReference type="STRING" id="1437608.GCA_000771645_00518"/>
<keyword evidence="4" id="KW-1185">Reference proteome</keyword>
<name>A0A087A0K4_9BIFI</name>
<protein>
    <recommendedName>
        <fullName evidence="2">Adenylyl/Guanylyl and SMODS C-terminal sensor domain-containing protein</fullName>
    </recommendedName>
</protein>
<dbReference type="InterPro" id="IPR006116">
    <property type="entry name" value="NT_2-5OAS_ClassI-CCAase"/>
</dbReference>
<dbReference type="Pfam" id="PF18134">
    <property type="entry name" value="AGS_C"/>
    <property type="match status" value="1"/>
</dbReference>
<dbReference type="EMBL" id="JGYN01000006">
    <property type="protein sequence ID" value="KFI52304.1"/>
    <property type="molecule type" value="Genomic_DNA"/>
</dbReference>
<reference evidence="3 4" key="1">
    <citation type="submission" date="2014-03" db="EMBL/GenBank/DDBJ databases">
        <title>Genomics of Bifidobacteria.</title>
        <authorList>
            <person name="Ventura M."/>
            <person name="Milani C."/>
            <person name="Lugli G.A."/>
        </authorList>
    </citation>
    <scope>NUCLEOTIDE SEQUENCE [LARGE SCALE GENOMIC DNA]</scope>
    <source>
        <strain evidence="3 4">DSM 23969</strain>
    </source>
</reference>
<evidence type="ECO:0000313" key="3">
    <source>
        <dbReference type="EMBL" id="KFI52304.1"/>
    </source>
</evidence>
<organism evidence="3 4">
    <name type="scientific">Bifidobacterium biavatii DSM 23969</name>
    <dbReference type="NCBI Taxonomy" id="1437608"/>
    <lineage>
        <taxon>Bacteria</taxon>
        <taxon>Bacillati</taxon>
        <taxon>Actinomycetota</taxon>
        <taxon>Actinomycetes</taxon>
        <taxon>Bifidobacteriales</taxon>
        <taxon>Bifidobacteriaceae</taxon>
        <taxon>Bifidobacterium</taxon>
    </lineage>
</organism>
<dbReference type="InterPro" id="IPR043519">
    <property type="entry name" value="NT_sf"/>
</dbReference>
<dbReference type="GO" id="GO:0051607">
    <property type="term" value="P:defense response to virus"/>
    <property type="evidence" value="ECO:0007669"/>
    <property type="project" value="UniProtKB-KW"/>
</dbReference>
<proteinExistence type="predicted"/>
<dbReference type="AlphaFoldDB" id="A0A087A0K4"/>
<feature type="domain" description="Adenylyl/Guanylyl and SMODS C-terminal sensor" evidence="2">
    <location>
        <begin position="305"/>
        <end position="430"/>
    </location>
</feature>
<dbReference type="InterPro" id="IPR040511">
    <property type="entry name" value="AGS_C"/>
</dbReference>
<evidence type="ECO:0000256" key="1">
    <source>
        <dbReference type="ARBA" id="ARBA00023118"/>
    </source>
</evidence>
<keyword evidence="1" id="KW-0051">Antiviral defense</keyword>
<dbReference type="eggNOG" id="COG1746">
    <property type="taxonomic scope" value="Bacteria"/>
</dbReference>
<comment type="caution">
    <text evidence="3">The sequence shown here is derived from an EMBL/GenBank/DDBJ whole genome shotgun (WGS) entry which is preliminary data.</text>
</comment>